<dbReference type="InterPro" id="IPR029058">
    <property type="entry name" value="AB_hydrolase_fold"/>
</dbReference>
<dbReference type="InterPro" id="IPR002410">
    <property type="entry name" value="Peptidase_S33"/>
</dbReference>
<sequence>MQMSVGSGVVRRFAGWLGFLLACVVGAAAVFGVLYLFAPVAPALWTLLMVPLLVGTALAWLLARMLGPRLGLRPATAGIAAALIAALPLTGLITAMLLSPAQPRAAPGVDPRGPHQTLRTPAGSAIAWWSLPPAVPKHRTPVIFLHGGPGTFIRPRDFAVGDGFRAAGFRTVFYDQSGSGASGLLPAADYTLARAVADLDALRAALGAEKLVLWGQSWGASLAAAYARAHPDRVAATVLDSPGDFPGEPLPLDYSATDTDGGFQPTLRDATLYLLIGHAPQLAEQWQTQRDAQAVGQARANRKMFMYGYQCKGAPAKLPRPASPGGGNLYPQLLLQNDLERQAKVTGPLSTAPMLLIRPACDFIPAATTARYMAAYPAARRIDVPGRGHGFFGHDAELRALLQGFAAKDLAQLP</sequence>
<dbReference type="Gene3D" id="3.40.50.1820">
    <property type="entry name" value="alpha/beta hydrolase"/>
    <property type="match status" value="1"/>
</dbReference>
<evidence type="ECO:0000256" key="6">
    <source>
        <dbReference type="ARBA" id="ARBA00022438"/>
    </source>
</evidence>
<feature type="transmembrane region" description="Helical" evidence="11">
    <location>
        <begin position="12"/>
        <end position="37"/>
    </location>
</feature>
<keyword evidence="7" id="KW-0963">Cytoplasm</keyword>
<dbReference type="KEGG" id="sand:H3309_14905"/>
<dbReference type="EMBL" id="CP059851">
    <property type="protein sequence ID" value="QMW22585.1"/>
    <property type="molecule type" value="Genomic_DNA"/>
</dbReference>
<comment type="catalytic activity">
    <reaction evidence="1">
        <text>Release of N-terminal proline from a peptide.</text>
        <dbReference type="EC" id="3.4.11.5"/>
    </reaction>
</comment>
<accession>A0A7G5IGU3</accession>
<proteinExistence type="inferred from homology"/>
<evidence type="ECO:0000256" key="10">
    <source>
        <dbReference type="ARBA" id="ARBA00029605"/>
    </source>
</evidence>
<dbReference type="InterPro" id="IPR005944">
    <property type="entry name" value="Pro_iminopeptidase"/>
</dbReference>
<dbReference type="PRINTS" id="PR00793">
    <property type="entry name" value="PROAMNOPTASE"/>
</dbReference>
<keyword evidence="11" id="KW-1133">Transmembrane helix</keyword>
<reference evidence="13 14" key="1">
    <citation type="submission" date="2020-07" db="EMBL/GenBank/DDBJ databases">
        <title>Complete genome sequence for Sandaracinobacter sp. M6.</title>
        <authorList>
            <person name="Tang Y."/>
            <person name="Liu Q."/>
            <person name="Guo Z."/>
            <person name="Lei P."/>
            <person name="Huang B."/>
        </authorList>
    </citation>
    <scope>NUCLEOTIDE SEQUENCE [LARGE SCALE GENOMIC DNA]</scope>
    <source>
        <strain evidence="13 14">M6</strain>
    </source>
</reference>
<dbReference type="SUPFAM" id="SSF53474">
    <property type="entry name" value="alpha/beta-Hydrolases"/>
    <property type="match status" value="1"/>
</dbReference>
<evidence type="ECO:0000313" key="14">
    <source>
        <dbReference type="Proteomes" id="UP000515292"/>
    </source>
</evidence>
<evidence type="ECO:0000313" key="13">
    <source>
        <dbReference type="EMBL" id="QMW22585.1"/>
    </source>
</evidence>
<dbReference type="GO" id="GO:0005737">
    <property type="term" value="C:cytoplasm"/>
    <property type="evidence" value="ECO:0007669"/>
    <property type="project" value="UniProtKB-SubCell"/>
</dbReference>
<dbReference type="GO" id="GO:0004177">
    <property type="term" value="F:aminopeptidase activity"/>
    <property type="evidence" value="ECO:0007669"/>
    <property type="project" value="UniProtKB-KW"/>
</dbReference>
<evidence type="ECO:0000256" key="1">
    <source>
        <dbReference type="ARBA" id="ARBA00001585"/>
    </source>
</evidence>
<evidence type="ECO:0000256" key="5">
    <source>
        <dbReference type="ARBA" id="ARBA00021843"/>
    </source>
</evidence>
<dbReference type="InterPro" id="IPR000073">
    <property type="entry name" value="AB_hydrolase_1"/>
</dbReference>
<dbReference type="Proteomes" id="UP000515292">
    <property type="component" value="Chromosome"/>
</dbReference>
<keyword evidence="14" id="KW-1185">Reference proteome</keyword>
<feature type="transmembrane region" description="Helical" evidence="11">
    <location>
        <begin position="75"/>
        <end position="98"/>
    </location>
</feature>
<gene>
    <name evidence="13" type="ORF">H3309_14905</name>
</gene>
<keyword evidence="9 13" id="KW-0378">Hydrolase</keyword>
<protein>
    <recommendedName>
        <fullName evidence="5">Proline iminopeptidase</fullName>
        <ecNumber evidence="4">3.4.11.5</ecNumber>
    </recommendedName>
    <alternativeName>
        <fullName evidence="10">Prolyl aminopeptidase</fullName>
    </alternativeName>
</protein>
<dbReference type="GO" id="GO:0006508">
    <property type="term" value="P:proteolysis"/>
    <property type="evidence" value="ECO:0007669"/>
    <property type="project" value="UniProtKB-KW"/>
</dbReference>
<dbReference type="AlphaFoldDB" id="A0A7G5IGU3"/>
<dbReference type="PANTHER" id="PTHR43722:SF1">
    <property type="entry name" value="PROLINE IMINOPEPTIDASE"/>
    <property type="match status" value="1"/>
</dbReference>
<keyword evidence="11" id="KW-0812">Transmembrane</keyword>
<comment type="similarity">
    <text evidence="3">Belongs to the peptidase S33 family.</text>
</comment>
<dbReference type="Pfam" id="PF00561">
    <property type="entry name" value="Abhydrolase_1"/>
    <property type="match status" value="1"/>
</dbReference>
<feature type="transmembrane region" description="Helical" evidence="11">
    <location>
        <begin position="43"/>
        <end position="63"/>
    </location>
</feature>
<organism evidence="13 14">
    <name type="scientific">Sandaracinobacteroides saxicola</name>
    <dbReference type="NCBI Taxonomy" id="2759707"/>
    <lineage>
        <taxon>Bacteria</taxon>
        <taxon>Pseudomonadati</taxon>
        <taxon>Pseudomonadota</taxon>
        <taxon>Alphaproteobacteria</taxon>
        <taxon>Sphingomonadales</taxon>
        <taxon>Sphingosinicellaceae</taxon>
        <taxon>Sandaracinobacteroides</taxon>
    </lineage>
</organism>
<feature type="domain" description="AB hydrolase-1" evidence="12">
    <location>
        <begin position="141"/>
        <end position="263"/>
    </location>
</feature>
<comment type="subcellular location">
    <subcellularLocation>
        <location evidence="2">Cytoplasm</location>
    </subcellularLocation>
</comment>
<keyword evidence="6" id="KW-0031">Aminopeptidase</keyword>
<evidence type="ECO:0000256" key="8">
    <source>
        <dbReference type="ARBA" id="ARBA00022670"/>
    </source>
</evidence>
<evidence type="ECO:0000256" key="2">
    <source>
        <dbReference type="ARBA" id="ARBA00004496"/>
    </source>
</evidence>
<dbReference type="PANTHER" id="PTHR43722">
    <property type="entry name" value="PROLINE IMINOPEPTIDASE"/>
    <property type="match status" value="1"/>
</dbReference>
<evidence type="ECO:0000256" key="3">
    <source>
        <dbReference type="ARBA" id="ARBA00010088"/>
    </source>
</evidence>
<evidence type="ECO:0000256" key="9">
    <source>
        <dbReference type="ARBA" id="ARBA00022801"/>
    </source>
</evidence>
<evidence type="ECO:0000259" key="12">
    <source>
        <dbReference type="Pfam" id="PF00561"/>
    </source>
</evidence>
<dbReference type="EC" id="3.4.11.5" evidence="4"/>
<evidence type="ECO:0000256" key="4">
    <source>
        <dbReference type="ARBA" id="ARBA00012568"/>
    </source>
</evidence>
<keyword evidence="8" id="KW-0645">Protease</keyword>
<evidence type="ECO:0000256" key="11">
    <source>
        <dbReference type="SAM" id="Phobius"/>
    </source>
</evidence>
<evidence type="ECO:0000256" key="7">
    <source>
        <dbReference type="ARBA" id="ARBA00022490"/>
    </source>
</evidence>
<name>A0A7G5IGU3_9SPHN</name>
<keyword evidence="11" id="KW-0472">Membrane</keyword>
<dbReference type="RefSeq" id="WP_182295611.1">
    <property type="nucleotide sequence ID" value="NZ_CP059851.1"/>
</dbReference>